<dbReference type="EMBL" id="BLXT01005284">
    <property type="protein sequence ID" value="GFO21837.1"/>
    <property type="molecule type" value="Genomic_DNA"/>
</dbReference>
<organism evidence="3 4">
    <name type="scientific">Plakobranchus ocellatus</name>
    <dbReference type="NCBI Taxonomy" id="259542"/>
    <lineage>
        <taxon>Eukaryota</taxon>
        <taxon>Metazoa</taxon>
        <taxon>Spiralia</taxon>
        <taxon>Lophotrochozoa</taxon>
        <taxon>Mollusca</taxon>
        <taxon>Gastropoda</taxon>
        <taxon>Heterobranchia</taxon>
        <taxon>Euthyneura</taxon>
        <taxon>Panpulmonata</taxon>
        <taxon>Sacoglossa</taxon>
        <taxon>Placobranchoidea</taxon>
        <taxon>Plakobranchidae</taxon>
        <taxon>Plakobranchus</taxon>
    </lineage>
</organism>
<feature type="compositionally biased region" description="Polar residues" evidence="1">
    <location>
        <begin position="165"/>
        <end position="177"/>
    </location>
</feature>
<evidence type="ECO:0000313" key="4">
    <source>
        <dbReference type="Proteomes" id="UP000735302"/>
    </source>
</evidence>
<gene>
    <name evidence="3" type="ORF">PoB_004834200</name>
</gene>
<keyword evidence="4" id="KW-1185">Reference proteome</keyword>
<accession>A0AAV4BR70</accession>
<evidence type="ECO:0000256" key="1">
    <source>
        <dbReference type="SAM" id="MobiDB-lite"/>
    </source>
</evidence>
<feature type="chain" id="PRO_5044022455" evidence="2">
    <location>
        <begin position="17"/>
        <end position="177"/>
    </location>
</feature>
<reference evidence="3 4" key="1">
    <citation type="journal article" date="2021" name="Elife">
        <title>Chloroplast acquisition without the gene transfer in kleptoplastic sea slugs, Plakobranchus ocellatus.</title>
        <authorList>
            <person name="Maeda T."/>
            <person name="Takahashi S."/>
            <person name="Yoshida T."/>
            <person name="Shimamura S."/>
            <person name="Takaki Y."/>
            <person name="Nagai Y."/>
            <person name="Toyoda A."/>
            <person name="Suzuki Y."/>
            <person name="Arimoto A."/>
            <person name="Ishii H."/>
            <person name="Satoh N."/>
            <person name="Nishiyama T."/>
            <person name="Hasebe M."/>
            <person name="Maruyama T."/>
            <person name="Minagawa J."/>
            <person name="Obokata J."/>
            <person name="Shigenobu S."/>
        </authorList>
    </citation>
    <scope>NUCLEOTIDE SEQUENCE [LARGE SCALE GENOMIC DNA]</scope>
</reference>
<comment type="caution">
    <text evidence="3">The sequence shown here is derived from an EMBL/GenBank/DDBJ whole genome shotgun (WGS) entry which is preliminary data.</text>
</comment>
<evidence type="ECO:0000313" key="3">
    <source>
        <dbReference type="EMBL" id="GFO21837.1"/>
    </source>
</evidence>
<feature type="region of interest" description="Disordered" evidence="1">
    <location>
        <begin position="131"/>
        <end position="177"/>
    </location>
</feature>
<name>A0AAV4BR70_9GAST</name>
<sequence length="177" mass="19313">MAYGWSILLFEAGLLALQARTRDGRVHAYLSAVKRNLAALIEGKEQVSGLKHLDQSVIPHPLEGLTQAACERNSPSKGTHCADLQRCDRATLELYSQQRVWDLEIGPNLIQRKLITLLSRLGRRERPWRHVDTIVGPSPPHPSGSTPSSIRVSPHGKQGAHTVGVSLSISSTEGYGG</sequence>
<dbReference type="AlphaFoldDB" id="A0AAV4BR70"/>
<protein>
    <submittedName>
        <fullName evidence="3">Uncharacterized protein</fullName>
    </submittedName>
</protein>
<proteinExistence type="predicted"/>
<feature type="signal peptide" evidence="2">
    <location>
        <begin position="1"/>
        <end position="16"/>
    </location>
</feature>
<dbReference type="Proteomes" id="UP000735302">
    <property type="component" value="Unassembled WGS sequence"/>
</dbReference>
<keyword evidence="2" id="KW-0732">Signal</keyword>
<evidence type="ECO:0000256" key="2">
    <source>
        <dbReference type="SAM" id="SignalP"/>
    </source>
</evidence>